<evidence type="ECO:0000256" key="2">
    <source>
        <dbReference type="ARBA" id="ARBA00022734"/>
    </source>
</evidence>
<dbReference type="SUPFAM" id="SSF56436">
    <property type="entry name" value="C-type lectin-like"/>
    <property type="match status" value="1"/>
</dbReference>
<sequence>DFALKCIKDKKVPVGVTVLVAALLLAIVALAGKGSDPSPGKNPPPLTPRDTFCSFPAKKCPSCPSCPSPGLRGCLENGIGYGEKCFYFVEDKVDWSGARNSCRSLGAHLAPIDSREELGFLSRYGGSSQHWVGLRREGAGPWMWLNGSVFKN</sequence>
<evidence type="ECO:0000313" key="6">
    <source>
        <dbReference type="Proteomes" id="UP000632886"/>
    </source>
</evidence>
<dbReference type="InterPro" id="IPR016186">
    <property type="entry name" value="C-type_lectin-like/link_sf"/>
</dbReference>
<dbReference type="PANTHER" id="PTHR45710">
    <property type="entry name" value="C-TYPE LECTIN DOMAIN-CONTAINING PROTEIN 180"/>
    <property type="match status" value="1"/>
</dbReference>
<dbReference type="Proteomes" id="UP000632886">
    <property type="component" value="Unassembled WGS sequence"/>
</dbReference>
<keyword evidence="3" id="KW-0812">Transmembrane</keyword>
<comment type="caution">
    <text evidence="5">The sequence shown here is derived from an EMBL/GenBank/DDBJ whole genome shotgun (WGS) entry which is preliminary data.</text>
</comment>
<keyword evidence="6" id="KW-1185">Reference proteome</keyword>
<accession>A0A852MD43</accession>
<feature type="non-terminal residue" evidence="5">
    <location>
        <position position="1"/>
    </location>
</feature>
<evidence type="ECO:0000259" key="4">
    <source>
        <dbReference type="PROSITE" id="PS50041"/>
    </source>
</evidence>
<dbReference type="InterPro" id="IPR001304">
    <property type="entry name" value="C-type_lectin-like"/>
</dbReference>
<dbReference type="InterPro" id="IPR033992">
    <property type="entry name" value="NKR-like_CTLD"/>
</dbReference>
<feature type="transmembrane region" description="Helical" evidence="3">
    <location>
        <begin position="12"/>
        <end position="32"/>
    </location>
</feature>
<protein>
    <submittedName>
        <fullName evidence="5">CLC2E protein</fullName>
    </submittedName>
</protein>
<evidence type="ECO:0000256" key="3">
    <source>
        <dbReference type="SAM" id="Phobius"/>
    </source>
</evidence>
<evidence type="ECO:0000313" key="5">
    <source>
        <dbReference type="EMBL" id="NXY00017.1"/>
    </source>
</evidence>
<name>A0A852MD43_9AVES</name>
<organism evidence="5 6">
    <name type="scientific">Centropus bengalensis</name>
    <name type="common">lesser coucal</name>
    <dbReference type="NCBI Taxonomy" id="1463675"/>
    <lineage>
        <taxon>Eukaryota</taxon>
        <taxon>Metazoa</taxon>
        <taxon>Chordata</taxon>
        <taxon>Craniata</taxon>
        <taxon>Vertebrata</taxon>
        <taxon>Euteleostomi</taxon>
        <taxon>Archelosauria</taxon>
        <taxon>Archosauria</taxon>
        <taxon>Dinosauria</taxon>
        <taxon>Saurischia</taxon>
        <taxon>Theropoda</taxon>
        <taxon>Coelurosauria</taxon>
        <taxon>Aves</taxon>
        <taxon>Neognathae</taxon>
        <taxon>Neoaves</taxon>
        <taxon>Otidimorphae</taxon>
        <taxon>Cuculiformes</taxon>
        <taxon>Centropidae</taxon>
        <taxon>Centropus</taxon>
    </lineage>
</organism>
<dbReference type="AlphaFoldDB" id="A0A852MD43"/>
<dbReference type="PROSITE" id="PS50041">
    <property type="entry name" value="C_TYPE_LECTIN_2"/>
    <property type="match status" value="1"/>
</dbReference>
<keyword evidence="2" id="KW-0430">Lectin</keyword>
<feature type="non-terminal residue" evidence="5">
    <location>
        <position position="152"/>
    </location>
</feature>
<dbReference type="Gene3D" id="3.10.100.10">
    <property type="entry name" value="Mannose-Binding Protein A, subunit A"/>
    <property type="match status" value="1"/>
</dbReference>
<dbReference type="CDD" id="cd03593">
    <property type="entry name" value="CLECT_NK_receptors_like"/>
    <property type="match status" value="1"/>
</dbReference>
<keyword evidence="3" id="KW-0472">Membrane</keyword>
<feature type="domain" description="C-type lectin" evidence="4">
    <location>
        <begin position="81"/>
        <end position="152"/>
    </location>
</feature>
<dbReference type="SMART" id="SM00034">
    <property type="entry name" value="CLECT"/>
    <property type="match status" value="1"/>
</dbReference>
<dbReference type="EMBL" id="WBNK01004641">
    <property type="protein sequence ID" value="NXY00017.1"/>
    <property type="molecule type" value="Genomic_DNA"/>
</dbReference>
<dbReference type="PANTHER" id="PTHR45710:SF26">
    <property type="entry name" value="RH26557P"/>
    <property type="match status" value="1"/>
</dbReference>
<dbReference type="InterPro" id="IPR016187">
    <property type="entry name" value="CTDL_fold"/>
</dbReference>
<reference evidence="5 6" key="1">
    <citation type="submission" date="2020-02" db="EMBL/GenBank/DDBJ databases">
        <title>Bird 10,000 Genomes (B10K) Project - Family phase.</title>
        <authorList>
            <person name="Zhang G."/>
        </authorList>
    </citation>
    <scope>NUCLEOTIDE SEQUENCE [LARGE SCALE GENOMIC DNA]</scope>
    <source>
        <strain evidence="5">B10K-DU-017-21</strain>
    </source>
</reference>
<proteinExistence type="predicted"/>
<keyword evidence="3" id="KW-1133">Transmembrane helix</keyword>
<dbReference type="GO" id="GO:0030246">
    <property type="term" value="F:carbohydrate binding"/>
    <property type="evidence" value="ECO:0007669"/>
    <property type="project" value="UniProtKB-KW"/>
</dbReference>
<dbReference type="GO" id="GO:0005886">
    <property type="term" value="C:plasma membrane"/>
    <property type="evidence" value="ECO:0007669"/>
    <property type="project" value="UniProtKB-SubCell"/>
</dbReference>
<dbReference type="Pfam" id="PF00059">
    <property type="entry name" value="Lectin_C"/>
    <property type="match status" value="1"/>
</dbReference>
<evidence type="ECO:0000256" key="1">
    <source>
        <dbReference type="ARBA" id="ARBA00004401"/>
    </source>
</evidence>
<gene>
    <name evidence="5" type="primary">Clec2e</name>
    <name evidence="5" type="ORF">CENBEN_R01247</name>
</gene>
<comment type="subcellular location">
    <subcellularLocation>
        <location evidence="1">Cell membrane</location>
        <topology evidence="1">Single-pass type II membrane protein</topology>
    </subcellularLocation>
</comment>
<dbReference type="InterPro" id="IPR050828">
    <property type="entry name" value="C-type_lectin/matrix_domain"/>
</dbReference>